<dbReference type="InterPro" id="IPR050952">
    <property type="entry name" value="TRIM-NHL_E3_ligases"/>
</dbReference>
<protein>
    <submittedName>
        <fullName evidence="2">Beta strand repeat-containing protein</fullName>
    </submittedName>
</protein>
<dbReference type="PANTHER" id="PTHR24104:SF25">
    <property type="entry name" value="PROTEIN LIN-41"/>
    <property type="match status" value="1"/>
</dbReference>
<dbReference type="PANTHER" id="PTHR24104">
    <property type="entry name" value="E3 UBIQUITIN-PROTEIN LIGASE NHLRC1-RELATED"/>
    <property type="match status" value="1"/>
</dbReference>
<keyword evidence="3" id="KW-1185">Reference proteome</keyword>
<dbReference type="SUPFAM" id="SSF63829">
    <property type="entry name" value="Calcium-dependent phosphotriesterase"/>
    <property type="match status" value="1"/>
</dbReference>
<evidence type="ECO:0000313" key="3">
    <source>
        <dbReference type="Proteomes" id="UP001596391"/>
    </source>
</evidence>
<name>A0ABW1Z8Q7_9BACT</name>
<keyword evidence="1" id="KW-0732">Signal</keyword>
<dbReference type="SUPFAM" id="SSF101898">
    <property type="entry name" value="NHL repeat"/>
    <property type="match status" value="1"/>
</dbReference>
<organism evidence="2 3">
    <name type="scientific">Granulicella cerasi</name>
    <dbReference type="NCBI Taxonomy" id="741063"/>
    <lineage>
        <taxon>Bacteria</taxon>
        <taxon>Pseudomonadati</taxon>
        <taxon>Acidobacteriota</taxon>
        <taxon>Terriglobia</taxon>
        <taxon>Terriglobales</taxon>
        <taxon>Acidobacteriaceae</taxon>
        <taxon>Granulicella</taxon>
    </lineage>
</organism>
<dbReference type="EMBL" id="JBHSWI010000001">
    <property type="protein sequence ID" value="MFC6645504.1"/>
    <property type="molecule type" value="Genomic_DNA"/>
</dbReference>
<dbReference type="RefSeq" id="WP_263371871.1">
    <property type="nucleotide sequence ID" value="NZ_JAGSYD010000003.1"/>
</dbReference>
<gene>
    <name evidence="2" type="ORF">ACFQBQ_07865</name>
</gene>
<dbReference type="PROSITE" id="PS51257">
    <property type="entry name" value="PROKAR_LIPOPROTEIN"/>
    <property type="match status" value="1"/>
</dbReference>
<reference evidence="3" key="1">
    <citation type="journal article" date="2019" name="Int. J. Syst. Evol. Microbiol.">
        <title>The Global Catalogue of Microorganisms (GCM) 10K type strain sequencing project: providing services to taxonomists for standard genome sequencing and annotation.</title>
        <authorList>
            <consortium name="The Broad Institute Genomics Platform"/>
            <consortium name="The Broad Institute Genome Sequencing Center for Infectious Disease"/>
            <person name="Wu L."/>
            <person name="Ma J."/>
        </authorList>
    </citation>
    <scope>NUCLEOTIDE SEQUENCE [LARGE SCALE GENOMIC DNA]</scope>
    <source>
        <strain evidence="3">CGMCC 1.16026</strain>
    </source>
</reference>
<proteinExistence type="predicted"/>
<dbReference type="Gene3D" id="2.120.10.30">
    <property type="entry name" value="TolB, C-terminal domain"/>
    <property type="match status" value="2"/>
</dbReference>
<sequence>MNRLTHTVRQFAVAGAGIALSALLAGCSADFGKVATTSGPTFDGSGGTLHGSAFGGQQPVNGSKVQLWAASASGYGATPSLLASATSNSNGGFSLGSYTCPANSYAYITASGGDPQIGTGQSNDTIAMMTALGPCSSLSSSTYISINEVTTVAAVWALQAFASTTVGTSLNSSATSGTPSFAIGTSSGNAQGLANAMKVASLLANPSTGTSPGTNTSGSAINVEYWQVNALADILALCINSTGTAAATCSPVISATTGSGTAPADTLQMALYLARNPTAGTSLLSQISATSPYPVYSTTVNDWTIGLSFQTGTSATRFVALDQFGNAWVAANTAVAELDPTGNVLSSTGSYTLSGASKNFAVAYQVAVDKANNAWVTDQTGGSVVEFTGSTSAGGANGGATTAVATGSASTEGIAVDGSNNAWYTTSGGKLYEIPVGTTTPVAGVATTSLPYGVAIDMSNNPNTAKNPNYTVSNGGSFVYAINYNGCSGEALGGTTSGYGGSILMAYGVAGSSNAAGAGTPVNYIANAICNTTSKVAVNSNSFNFMSTPAGIAVDNNNNLWIVNQNYVSSDTSGPHYSLTKVTQNYSSSFTAANINSEITWSNYAGGGLSTPWFIALDGNSNAWVSNSTATSGGVSTGTVSAFANAGTALSPTTGLYGGTYVSGTTTYRRALVGSRGIAVDGSGNVWVANSTTFTFPGASSAVGYVTMMVGAAAPTVTPLSLGIANFTLASKP</sequence>
<feature type="signal peptide" evidence="1">
    <location>
        <begin position="1"/>
        <end position="21"/>
    </location>
</feature>
<accession>A0ABW1Z8Q7</accession>
<dbReference type="InterPro" id="IPR011042">
    <property type="entry name" value="6-blade_b-propeller_TolB-like"/>
</dbReference>
<comment type="caution">
    <text evidence="2">The sequence shown here is derived from an EMBL/GenBank/DDBJ whole genome shotgun (WGS) entry which is preliminary data.</text>
</comment>
<evidence type="ECO:0000313" key="2">
    <source>
        <dbReference type="EMBL" id="MFC6645504.1"/>
    </source>
</evidence>
<evidence type="ECO:0000256" key="1">
    <source>
        <dbReference type="SAM" id="SignalP"/>
    </source>
</evidence>
<dbReference type="Proteomes" id="UP001596391">
    <property type="component" value="Unassembled WGS sequence"/>
</dbReference>
<feature type="chain" id="PRO_5046242921" evidence="1">
    <location>
        <begin position="22"/>
        <end position="733"/>
    </location>
</feature>